<name>A0A8H3IBK4_9LECA</name>
<evidence type="ECO:0000256" key="1">
    <source>
        <dbReference type="SAM" id="SignalP"/>
    </source>
</evidence>
<dbReference type="SUPFAM" id="SSF82153">
    <property type="entry name" value="FAS1 domain"/>
    <property type="match status" value="2"/>
</dbReference>
<dbReference type="Gene3D" id="2.30.180.10">
    <property type="entry name" value="FAS1 domain"/>
    <property type="match status" value="2"/>
</dbReference>
<keyword evidence="4" id="KW-1185">Reference proteome</keyword>
<dbReference type="AlphaFoldDB" id="A0A8H3IBK4"/>
<dbReference type="Pfam" id="PF02469">
    <property type="entry name" value="Fasciclin"/>
    <property type="match status" value="2"/>
</dbReference>
<accession>A0A8H3IBK4</accession>
<dbReference type="InterPro" id="IPR000782">
    <property type="entry name" value="FAS1_domain"/>
</dbReference>
<comment type="caution">
    <text evidence="3">The sequence shown here is derived from an EMBL/GenBank/DDBJ whole genome shotgun (WGS) entry which is preliminary data.</text>
</comment>
<evidence type="ECO:0000313" key="3">
    <source>
        <dbReference type="EMBL" id="CAF9912368.1"/>
    </source>
</evidence>
<evidence type="ECO:0000259" key="2">
    <source>
        <dbReference type="PROSITE" id="PS50213"/>
    </source>
</evidence>
<dbReference type="EMBL" id="CAJPDS010000011">
    <property type="protein sequence ID" value="CAF9912368.1"/>
    <property type="molecule type" value="Genomic_DNA"/>
</dbReference>
<feature type="domain" description="FAS1" evidence="2">
    <location>
        <begin position="256"/>
        <end position="412"/>
    </location>
</feature>
<feature type="chain" id="PRO_5034133274" description="FAS1 domain-containing protein" evidence="1">
    <location>
        <begin position="16"/>
        <end position="448"/>
    </location>
</feature>
<dbReference type="Proteomes" id="UP000664521">
    <property type="component" value="Unassembled WGS sequence"/>
</dbReference>
<dbReference type="InterPro" id="IPR036378">
    <property type="entry name" value="FAS1_dom_sf"/>
</dbReference>
<sequence>MKLTKLLPLAALTAAFVIPDEQVMNQVAIETHETSSTISHKVPSKEQVHNCLEDVFSKGLRASKNTFDQALDQASEAGDKIAGKFGDAVANTKSWLESASTTSHGHHGHHGKPNQTVYQLIAESKYTTKLTKLINEYPDLVKALNGSAANYTVFAPTDHAFDKIPEHAPKPSKEDLKKVLEYHLSAEFYPAGRVLVTHTIPTLLEGEDIGFEPQRLSTNIGLRGLTVNFYSRIIAIDIFGTNGVIHGVDSILIPPPTTVDIITLLPGEFSTLELGLTKTGLLPILNDTSNHIGGTVFAPSNFAFLKLGPRINAFLFSSYGQKYLKALLAYHVVANQTLYSDAFYKAEGVDQSGIPKGLFHVDLPTLLEDKSLSIDIGRYGRLISIKINGFADVTIEDGIAKDGVVQVVSSVLIPPKSVGGVLQQWQGEELSEEELRERLEPFVGQDEL</sequence>
<gene>
    <name evidence="3" type="ORF">HETSPECPRED_000921</name>
</gene>
<protein>
    <recommendedName>
        <fullName evidence="2">FAS1 domain-containing protein</fullName>
    </recommendedName>
</protein>
<dbReference type="OrthoDB" id="7700931at2759"/>
<dbReference type="PROSITE" id="PS50213">
    <property type="entry name" value="FAS1"/>
    <property type="match status" value="2"/>
</dbReference>
<organism evidence="3 4">
    <name type="scientific">Heterodermia speciosa</name>
    <dbReference type="NCBI Taxonomy" id="116794"/>
    <lineage>
        <taxon>Eukaryota</taxon>
        <taxon>Fungi</taxon>
        <taxon>Dikarya</taxon>
        <taxon>Ascomycota</taxon>
        <taxon>Pezizomycotina</taxon>
        <taxon>Lecanoromycetes</taxon>
        <taxon>OSLEUM clade</taxon>
        <taxon>Lecanoromycetidae</taxon>
        <taxon>Caliciales</taxon>
        <taxon>Physciaceae</taxon>
        <taxon>Heterodermia</taxon>
    </lineage>
</organism>
<dbReference type="SMART" id="SM00554">
    <property type="entry name" value="FAS1"/>
    <property type="match status" value="2"/>
</dbReference>
<reference evidence="3" key="1">
    <citation type="submission" date="2021-03" db="EMBL/GenBank/DDBJ databases">
        <authorList>
            <person name="Tagirdzhanova G."/>
        </authorList>
    </citation>
    <scope>NUCLEOTIDE SEQUENCE</scope>
</reference>
<keyword evidence="1" id="KW-0732">Signal</keyword>
<dbReference type="InterPro" id="IPR050904">
    <property type="entry name" value="Adhesion/Biosynth-related"/>
</dbReference>
<proteinExistence type="predicted"/>
<feature type="signal peptide" evidence="1">
    <location>
        <begin position="1"/>
        <end position="15"/>
    </location>
</feature>
<evidence type="ECO:0000313" key="4">
    <source>
        <dbReference type="Proteomes" id="UP000664521"/>
    </source>
</evidence>
<feature type="domain" description="FAS1" evidence="2">
    <location>
        <begin position="114"/>
        <end position="252"/>
    </location>
</feature>
<dbReference type="PANTHER" id="PTHR10900">
    <property type="entry name" value="PERIOSTIN-RELATED"/>
    <property type="match status" value="1"/>
</dbReference>
<dbReference type="PANTHER" id="PTHR10900:SF125">
    <property type="entry name" value="FAS1 DOMAIN-CONTAINING PROTEIN YLR001C"/>
    <property type="match status" value="1"/>
</dbReference>